<evidence type="ECO:0000313" key="7">
    <source>
        <dbReference type="Proteomes" id="UP000608594"/>
    </source>
</evidence>
<dbReference type="InterPro" id="IPR016162">
    <property type="entry name" value="Ald_DH_N"/>
</dbReference>
<protein>
    <submittedName>
        <fullName evidence="6">Aldehyde dehydrogenase family protein</fullName>
    </submittedName>
</protein>
<sequence>MDQTIERYFSDFSVPADVRSFVARPIGHFIEGKEEAATSDQIDLVEPFTGQRLTGLASGSAEDVDRAVRSARQALDGPWGRMPALERQRLILRLAEMMEADADFLAHLEAIDVGKSITDARNIDVPGAIANFQYFAGWTSKLDGRTTGAVALPGETLTYTIKEPVGVVAAIVPWNFPLQILSWKLAAALACGCTIVCKPSEQTPLSAMRLAFLASQAGFPEGVINVVNGFGHVIGQALAAHPGVDKLTFTGSTPVGTAVGKTALDTMKRLTLELGGKSPVIVTGKADLQNAAQAILSGIFLNSGQVCDAGSRVYVQDSAHDELIELLRIGAEALTIGPGLDPTARITPLVSALHRGRVLNHIETAHTQGAALVTGESASGDRREDGILRPTIFNRCAETMDILREEVFGPVLAIGTFSDIDAAVARANTGDFGLAAAVYSEDVNETIHLSRRLKAGNIYVNAHGLIDPTMPFGGLGASGFGKDMGPEQLDGFLSTKSVYVQVRDA</sequence>
<dbReference type="SUPFAM" id="SSF53720">
    <property type="entry name" value="ALDH-like"/>
    <property type="match status" value="1"/>
</dbReference>
<dbReference type="EMBL" id="JACOQL010000009">
    <property type="protein sequence ID" value="MBC9248573.1"/>
    <property type="molecule type" value="Genomic_DNA"/>
</dbReference>
<evidence type="ECO:0000256" key="2">
    <source>
        <dbReference type="ARBA" id="ARBA00023002"/>
    </source>
</evidence>
<accession>A0A926JER7</accession>
<dbReference type="InterPro" id="IPR016163">
    <property type="entry name" value="Ald_DH_C"/>
</dbReference>
<dbReference type="InterPro" id="IPR016161">
    <property type="entry name" value="Ald_DH/histidinol_DH"/>
</dbReference>
<dbReference type="Gene3D" id="3.40.605.10">
    <property type="entry name" value="Aldehyde Dehydrogenase, Chain A, domain 1"/>
    <property type="match status" value="1"/>
</dbReference>
<gene>
    <name evidence="6" type="ORF">H4P12_18080</name>
</gene>
<dbReference type="InterPro" id="IPR015590">
    <property type="entry name" value="Aldehyde_DH_dom"/>
</dbReference>
<evidence type="ECO:0000259" key="5">
    <source>
        <dbReference type="Pfam" id="PF00171"/>
    </source>
</evidence>
<feature type="active site" evidence="3">
    <location>
        <position position="273"/>
    </location>
</feature>
<evidence type="ECO:0000256" key="4">
    <source>
        <dbReference type="RuleBase" id="RU003345"/>
    </source>
</evidence>
<reference evidence="6" key="1">
    <citation type="submission" date="2020-08" db="EMBL/GenBank/DDBJ databases">
        <title>Paracoccus amoyensis sp. nov., isolated from the surface seawater at coast of Xiamen, Fujian.</title>
        <authorList>
            <person name="Lyu L."/>
        </authorList>
    </citation>
    <scope>NUCLEOTIDE SEQUENCE</scope>
    <source>
        <strain evidence="6">11-3</strain>
    </source>
</reference>
<dbReference type="GO" id="GO:0016620">
    <property type="term" value="F:oxidoreductase activity, acting on the aldehyde or oxo group of donors, NAD or NADP as acceptor"/>
    <property type="evidence" value="ECO:0007669"/>
    <property type="project" value="InterPro"/>
</dbReference>
<keyword evidence="7" id="KW-1185">Reference proteome</keyword>
<dbReference type="Gene3D" id="3.40.309.10">
    <property type="entry name" value="Aldehyde Dehydrogenase, Chain A, domain 2"/>
    <property type="match status" value="1"/>
</dbReference>
<comment type="caution">
    <text evidence="6">The sequence shown here is derived from an EMBL/GenBank/DDBJ whole genome shotgun (WGS) entry which is preliminary data.</text>
</comment>
<dbReference type="RefSeq" id="WP_187795034.1">
    <property type="nucleotide sequence ID" value="NZ_JACOQL010000009.1"/>
</dbReference>
<evidence type="ECO:0000313" key="6">
    <source>
        <dbReference type="EMBL" id="MBC9248573.1"/>
    </source>
</evidence>
<organism evidence="6 7">
    <name type="scientific">Paracoccus amoyensis</name>
    <dbReference type="NCBI Taxonomy" id="2760093"/>
    <lineage>
        <taxon>Bacteria</taxon>
        <taxon>Pseudomonadati</taxon>
        <taxon>Pseudomonadota</taxon>
        <taxon>Alphaproteobacteria</taxon>
        <taxon>Rhodobacterales</taxon>
        <taxon>Paracoccaceae</taxon>
        <taxon>Paracoccus</taxon>
    </lineage>
</organism>
<dbReference type="PROSITE" id="PS00687">
    <property type="entry name" value="ALDEHYDE_DEHYDR_GLU"/>
    <property type="match status" value="1"/>
</dbReference>
<name>A0A926JER7_9RHOB</name>
<proteinExistence type="inferred from homology"/>
<dbReference type="Pfam" id="PF00171">
    <property type="entry name" value="Aldedh"/>
    <property type="match status" value="1"/>
</dbReference>
<evidence type="ECO:0000256" key="3">
    <source>
        <dbReference type="PROSITE-ProRule" id="PRU10007"/>
    </source>
</evidence>
<feature type="domain" description="Aldehyde dehydrogenase" evidence="5">
    <location>
        <begin position="38"/>
        <end position="498"/>
    </location>
</feature>
<comment type="similarity">
    <text evidence="1 4">Belongs to the aldehyde dehydrogenase family.</text>
</comment>
<dbReference type="InterPro" id="IPR029510">
    <property type="entry name" value="Ald_DH_CS_GLU"/>
</dbReference>
<evidence type="ECO:0000256" key="1">
    <source>
        <dbReference type="ARBA" id="ARBA00009986"/>
    </source>
</evidence>
<dbReference type="FunFam" id="3.40.605.10:FF:000007">
    <property type="entry name" value="NAD/NADP-dependent betaine aldehyde dehydrogenase"/>
    <property type="match status" value="1"/>
</dbReference>
<keyword evidence="2 4" id="KW-0560">Oxidoreductase</keyword>
<dbReference type="Proteomes" id="UP000608594">
    <property type="component" value="Unassembled WGS sequence"/>
</dbReference>
<dbReference type="AlphaFoldDB" id="A0A926JER7"/>
<dbReference type="PANTHER" id="PTHR11699">
    <property type="entry name" value="ALDEHYDE DEHYDROGENASE-RELATED"/>
    <property type="match status" value="1"/>
</dbReference>